<dbReference type="InterPro" id="IPR027417">
    <property type="entry name" value="P-loop_NTPase"/>
</dbReference>
<name>A0A1S1QT58_9ACTN</name>
<dbReference type="Pfam" id="PF17784">
    <property type="entry name" value="Sulfotransfer_4"/>
    <property type="match status" value="1"/>
</dbReference>
<accession>A0A1S1QT58</accession>
<dbReference type="AlphaFoldDB" id="A0A1S1QT58"/>
<dbReference type="InterPro" id="IPR040632">
    <property type="entry name" value="Sulfotransfer_4"/>
</dbReference>
<dbReference type="PANTHER" id="PTHR36978">
    <property type="entry name" value="P-LOOP CONTAINING NUCLEOTIDE TRIPHOSPHATE HYDROLASE"/>
    <property type="match status" value="1"/>
</dbReference>
<protein>
    <recommendedName>
        <fullName evidence="3">Sulfotransferase family protein</fullName>
    </recommendedName>
</protein>
<dbReference type="Proteomes" id="UP000179769">
    <property type="component" value="Unassembled WGS sequence"/>
</dbReference>
<dbReference type="SUPFAM" id="SSF52540">
    <property type="entry name" value="P-loop containing nucleoside triphosphate hydrolases"/>
    <property type="match status" value="1"/>
</dbReference>
<sequence length="219" mass="24418">MVEVIGVGFGRTGTLSLKAALEQLGHGPCHHMDEVLSRRETVADWIAAAEGGAADWDALYRDYRSTVDWPGAFFWRELVAHYPSARVILTVRDPGKWYQSVSSTLFRAGSARPTVANPEATRVMKMMDLIVWDGVFKGRFQDREHALQAFEEHSEAVRREIPADRLLVFDVAQGWGPLCEFLDVPVPAGEFPRLNDQETYAAKHRARLAAAMNRGAPPA</sequence>
<reference evidence="2" key="1">
    <citation type="submission" date="2016-07" db="EMBL/GenBank/DDBJ databases">
        <title>Frankia sp. NRRL B-16219 Genome sequencing.</title>
        <authorList>
            <person name="Ghodhbane-Gtari F."/>
            <person name="Swanson E."/>
            <person name="Gueddou A."/>
            <person name="Louati M."/>
            <person name="Nouioui I."/>
            <person name="Hezbri K."/>
            <person name="Abebe-Akele F."/>
            <person name="Simpson S."/>
            <person name="Morris K."/>
            <person name="Thomas K."/>
            <person name="Gtari M."/>
            <person name="Tisa L.S."/>
        </authorList>
    </citation>
    <scope>NUCLEOTIDE SEQUENCE [LARGE SCALE GENOMIC DNA]</scope>
    <source>
        <strain evidence="2">NRRL B-16219</strain>
    </source>
</reference>
<evidence type="ECO:0000313" key="1">
    <source>
        <dbReference type="EMBL" id="OHV36776.1"/>
    </source>
</evidence>
<dbReference type="OrthoDB" id="285690at2"/>
<dbReference type="RefSeq" id="WP_071061865.1">
    <property type="nucleotide sequence ID" value="NZ_MAXA01000114.1"/>
</dbReference>
<dbReference type="Gene3D" id="3.40.50.300">
    <property type="entry name" value="P-loop containing nucleotide triphosphate hydrolases"/>
    <property type="match status" value="1"/>
</dbReference>
<organism evidence="1 2">
    <name type="scientific">Parafrankia soli</name>
    <dbReference type="NCBI Taxonomy" id="2599596"/>
    <lineage>
        <taxon>Bacteria</taxon>
        <taxon>Bacillati</taxon>
        <taxon>Actinomycetota</taxon>
        <taxon>Actinomycetes</taxon>
        <taxon>Frankiales</taxon>
        <taxon>Frankiaceae</taxon>
        <taxon>Parafrankia</taxon>
    </lineage>
</organism>
<comment type="caution">
    <text evidence="1">The sequence shown here is derived from an EMBL/GenBank/DDBJ whole genome shotgun (WGS) entry which is preliminary data.</text>
</comment>
<evidence type="ECO:0000313" key="2">
    <source>
        <dbReference type="Proteomes" id="UP000179769"/>
    </source>
</evidence>
<keyword evidence="2" id="KW-1185">Reference proteome</keyword>
<evidence type="ECO:0008006" key="3">
    <source>
        <dbReference type="Google" id="ProtNLM"/>
    </source>
</evidence>
<dbReference type="EMBL" id="MAXA01000114">
    <property type="protein sequence ID" value="OHV36776.1"/>
    <property type="molecule type" value="Genomic_DNA"/>
</dbReference>
<dbReference type="PANTHER" id="PTHR36978:SF4">
    <property type="entry name" value="P-LOOP CONTAINING NUCLEOSIDE TRIPHOSPHATE HYDROLASE PROTEIN"/>
    <property type="match status" value="1"/>
</dbReference>
<proteinExistence type="predicted"/>
<gene>
    <name evidence="1" type="ORF">BBK14_14475</name>
</gene>